<name>A0A4Z2G6V1_9TELE</name>
<gene>
    <name evidence="1" type="ORF">EYF80_040798</name>
</gene>
<protein>
    <submittedName>
        <fullName evidence="1">Uncharacterized protein</fullName>
    </submittedName>
</protein>
<evidence type="ECO:0000313" key="1">
    <source>
        <dbReference type="EMBL" id="TNN48971.1"/>
    </source>
</evidence>
<evidence type="ECO:0000313" key="2">
    <source>
        <dbReference type="Proteomes" id="UP000314294"/>
    </source>
</evidence>
<sequence>MRNNEAVTSHDNKSRWQLLKRIPHAATSQRSLNFIFIFIFIFCRAERTRSPRSPLACRSQVLRLWGATGTRSWFSHRRCIQKVVLVLDRPPRREAGIRGDSWFHQREKLL</sequence>
<organism evidence="1 2">
    <name type="scientific">Liparis tanakae</name>
    <name type="common">Tanaka's snailfish</name>
    <dbReference type="NCBI Taxonomy" id="230148"/>
    <lineage>
        <taxon>Eukaryota</taxon>
        <taxon>Metazoa</taxon>
        <taxon>Chordata</taxon>
        <taxon>Craniata</taxon>
        <taxon>Vertebrata</taxon>
        <taxon>Euteleostomi</taxon>
        <taxon>Actinopterygii</taxon>
        <taxon>Neopterygii</taxon>
        <taxon>Teleostei</taxon>
        <taxon>Neoteleostei</taxon>
        <taxon>Acanthomorphata</taxon>
        <taxon>Eupercaria</taxon>
        <taxon>Perciformes</taxon>
        <taxon>Cottioidei</taxon>
        <taxon>Cottales</taxon>
        <taxon>Liparidae</taxon>
        <taxon>Liparis</taxon>
    </lineage>
</organism>
<dbReference type="EMBL" id="SRLO01000674">
    <property type="protein sequence ID" value="TNN48971.1"/>
    <property type="molecule type" value="Genomic_DNA"/>
</dbReference>
<dbReference type="AlphaFoldDB" id="A0A4Z2G6V1"/>
<dbReference type="Proteomes" id="UP000314294">
    <property type="component" value="Unassembled WGS sequence"/>
</dbReference>
<reference evidence="1 2" key="1">
    <citation type="submission" date="2019-03" db="EMBL/GenBank/DDBJ databases">
        <title>First draft genome of Liparis tanakae, snailfish: a comprehensive survey of snailfish specific genes.</title>
        <authorList>
            <person name="Kim W."/>
            <person name="Song I."/>
            <person name="Jeong J.-H."/>
            <person name="Kim D."/>
            <person name="Kim S."/>
            <person name="Ryu S."/>
            <person name="Song J.Y."/>
            <person name="Lee S.K."/>
        </authorList>
    </citation>
    <scope>NUCLEOTIDE SEQUENCE [LARGE SCALE GENOMIC DNA]</scope>
    <source>
        <tissue evidence="1">Muscle</tissue>
    </source>
</reference>
<comment type="caution">
    <text evidence="1">The sequence shown here is derived from an EMBL/GenBank/DDBJ whole genome shotgun (WGS) entry which is preliminary data.</text>
</comment>
<proteinExistence type="predicted"/>
<accession>A0A4Z2G6V1</accession>
<keyword evidence="2" id="KW-1185">Reference proteome</keyword>